<sequence length="707" mass="77214">MAQPGDRAYTILLSHLHKPTSPLPLDTLQSLITHFLSRTATPSPLCATVISAPLFRPFSHAKLTSLTTAFRHAVHARLQVLKEEPKSLLTQSLSVRLNLWARAVVAGLNGGQGVIRLVGAGGVLLGLDDLRGELSAGRRSWTARGRAEDEAVIALAEVMDVYGAQRDDAWEKEFRPETEHGEADVLSLSLLFACQFTSHIDRERLTALPLRVLVTHLMHTVEHAFMSGRFLQSLASSCSMGADQKLSLASDQSKRERPSLPYGGSSSVRQISQLSIDLRTLSSSTVFTSIPLLSRTVAQILPLLVETRPQDGWEALEDVLRQLKVMASAANTHWSLSPLSTVKDSDNLIAADSKEIAKTLWNVLKYLLFATVMVSQACLTSVVYARQPPGAPSAESLALLVLDILQHLSIVAPAGASGFAELKKLFYTALDILSADPSLSDEFVRGLSRAGSMGLSSSSSSSRLTPYQSSLQSVRLSCIEQLVPVLSPSVIESHVFPLCSLYLNDSTDRDVFENAHSVVLALFAAHARKHAECRLSTSSGPVFIEKLVPFYAQCLLENSAEDKLNTPQLRLAYASLVSSAAITSESLAFYCLLLLDDLFSAPTTDAPRRHRLHLTFVSTLSSLSLHLLVRALERIRAVVAEAEGTEREEIVNEVFKQIMEGVGDGEKEYAMRWWVENEKFFQGGKKGDELVNAGNVKRKGKEVAARL</sequence>
<name>A0ACB8QYX9_9AGAM</name>
<gene>
    <name evidence="1" type="ORF">K488DRAFT_82084</name>
</gene>
<dbReference type="Proteomes" id="UP000814128">
    <property type="component" value="Unassembled WGS sequence"/>
</dbReference>
<proteinExistence type="predicted"/>
<reference evidence="1" key="1">
    <citation type="submission" date="2021-02" db="EMBL/GenBank/DDBJ databases">
        <authorList>
            <consortium name="DOE Joint Genome Institute"/>
            <person name="Ahrendt S."/>
            <person name="Looney B.P."/>
            <person name="Miyauchi S."/>
            <person name="Morin E."/>
            <person name="Drula E."/>
            <person name="Courty P.E."/>
            <person name="Chicoki N."/>
            <person name="Fauchery L."/>
            <person name="Kohler A."/>
            <person name="Kuo A."/>
            <person name="Labutti K."/>
            <person name="Pangilinan J."/>
            <person name="Lipzen A."/>
            <person name="Riley R."/>
            <person name="Andreopoulos W."/>
            <person name="He G."/>
            <person name="Johnson J."/>
            <person name="Barry K.W."/>
            <person name="Grigoriev I.V."/>
            <person name="Nagy L."/>
            <person name="Hibbett D."/>
            <person name="Henrissat B."/>
            <person name="Matheny P.B."/>
            <person name="Labbe J."/>
            <person name="Martin F."/>
        </authorList>
    </citation>
    <scope>NUCLEOTIDE SEQUENCE</scope>
    <source>
        <strain evidence="1">EC-137</strain>
    </source>
</reference>
<evidence type="ECO:0000313" key="1">
    <source>
        <dbReference type="EMBL" id="KAI0036466.1"/>
    </source>
</evidence>
<dbReference type="EMBL" id="MU273471">
    <property type="protein sequence ID" value="KAI0036466.1"/>
    <property type="molecule type" value="Genomic_DNA"/>
</dbReference>
<comment type="caution">
    <text evidence="1">The sequence shown here is derived from an EMBL/GenBank/DDBJ whole genome shotgun (WGS) entry which is preliminary data.</text>
</comment>
<reference evidence="1" key="2">
    <citation type="journal article" date="2022" name="New Phytol.">
        <title>Evolutionary transition to the ectomycorrhizal habit in the genomes of a hyperdiverse lineage of mushroom-forming fungi.</title>
        <authorList>
            <person name="Looney B."/>
            <person name="Miyauchi S."/>
            <person name="Morin E."/>
            <person name="Drula E."/>
            <person name="Courty P.E."/>
            <person name="Kohler A."/>
            <person name="Kuo A."/>
            <person name="LaButti K."/>
            <person name="Pangilinan J."/>
            <person name="Lipzen A."/>
            <person name="Riley R."/>
            <person name="Andreopoulos W."/>
            <person name="He G."/>
            <person name="Johnson J."/>
            <person name="Nolan M."/>
            <person name="Tritt A."/>
            <person name="Barry K.W."/>
            <person name="Grigoriev I.V."/>
            <person name="Nagy L.G."/>
            <person name="Hibbett D."/>
            <person name="Henrissat B."/>
            <person name="Matheny P.B."/>
            <person name="Labbe J."/>
            <person name="Martin F.M."/>
        </authorList>
    </citation>
    <scope>NUCLEOTIDE SEQUENCE</scope>
    <source>
        <strain evidence="1">EC-137</strain>
    </source>
</reference>
<protein>
    <submittedName>
        <fullName evidence="1">Uncharacterized protein</fullName>
    </submittedName>
</protein>
<organism evidence="1 2">
    <name type="scientific">Vararia minispora EC-137</name>
    <dbReference type="NCBI Taxonomy" id="1314806"/>
    <lineage>
        <taxon>Eukaryota</taxon>
        <taxon>Fungi</taxon>
        <taxon>Dikarya</taxon>
        <taxon>Basidiomycota</taxon>
        <taxon>Agaricomycotina</taxon>
        <taxon>Agaricomycetes</taxon>
        <taxon>Russulales</taxon>
        <taxon>Lachnocladiaceae</taxon>
        <taxon>Vararia</taxon>
    </lineage>
</organism>
<keyword evidence="2" id="KW-1185">Reference proteome</keyword>
<accession>A0ACB8QYX9</accession>
<evidence type="ECO:0000313" key="2">
    <source>
        <dbReference type="Proteomes" id="UP000814128"/>
    </source>
</evidence>